<dbReference type="KEGG" id="nhu:H0264_03360"/>
<evidence type="ECO:0000259" key="1">
    <source>
        <dbReference type="Pfam" id="PF00294"/>
    </source>
</evidence>
<accession>A0A7D6VJ64</accession>
<sequence>MLTGGLFVGLSTVDIAYAVGAYPAEDTKTQADDMFLGAGGPAANAAVTYAYLSGLETTLVTALGTHPLATTAHADLRKNGVTVRDMARGSVHRPPVSSIVVAGQTGTRTIVSMDGSELDAVPDFQVRGLDDELDVMLADGHHPRLSNWAASIAECGIAPLVVDAGRWRDTYRSLLKMATTVICSESFTPPGVRPGDIDGVFDYIRKQGPTFAAVTRGGKPIRYMYNDVRGEIPVNSDGVVDTLGAGDILHGAYCHFHKFEHFPTALWRASEVATESCRYRGTREWMRHWPAPTGAEQPDPRYRNY</sequence>
<reference evidence="2 3" key="1">
    <citation type="submission" date="2020-07" db="EMBL/GenBank/DDBJ databases">
        <authorList>
            <person name="Zhuang K."/>
            <person name="Ran Y."/>
        </authorList>
    </citation>
    <scope>NUCLEOTIDE SEQUENCE [LARGE SCALE GENOMIC DNA]</scope>
    <source>
        <strain evidence="2 3">WCH-YHL-001</strain>
    </source>
</reference>
<dbReference type="EMBL" id="CP059399">
    <property type="protein sequence ID" value="QLY34097.1"/>
    <property type="molecule type" value="Genomic_DNA"/>
</dbReference>
<organism evidence="2 3">
    <name type="scientific">Nocardia huaxiensis</name>
    <dbReference type="NCBI Taxonomy" id="2755382"/>
    <lineage>
        <taxon>Bacteria</taxon>
        <taxon>Bacillati</taxon>
        <taxon>Actinomycetota</taxon>
        <taxon>Actinomycetes</taxon>
        <taxon>Mycobacteriales</taxon>
        <taxon>Nocardiaceae</taxon>
        <taxon>Nocardia</taxon>
    </lineage>
</organism>
<dbReference type="AlphaFoldDB" id="A0A7D6VJ64"/>
<dbReference type="PANTHER" id="PTHR42774:SF3">
    <property type="entry name" value="KETOHEXOKINASE"/>
    <property type="match status" value="1"/>
</dbReference>
<dbReference type="Pfam" id="PF00294">
    <property type="entry name" value="PfkB"/>
    <property type="match status" value="1"/>
</dbReference>
<dbReference type="Gene3D" id="3.40.1190.20">
    <property type="match status" value="1"/>
</dbReference>
<dbReference type="PANTHER" id="PTHR42774">
    <property type="entry name" value="PHOSPHOTRANSFERASE SYSTEM TRANSPORT PROTEIN"/>
    <property type="match status" value="1"/>
</dbReference>
<keyword evidence="3" id="KW-1185">Reference proteome</keyword>
<dbReference type="SUPFAM" id="SSF53613">
    <property type="entry name" value="Ribokinase-like"/>
    <property type="match status" value="1"/>
</dbReference>
<dbReference type="InterPro" id="IPR011611">
    <property type="entry name" value="PfkB_dom"/>
</dbReference>
<evidence type="ECO:0000313" key="3">
    <source>
        <dbReference type="Proteomes" id="UP000515512"/>
    </source>
</evidence>
<dbReference type="InterPro" id="IPR052562">
    <property type="entry name" value="Ketohexokinase-related"/>
</dbReference>
<dbReference type="Proteomes" id="UP000515512">
    <property type="component" value="Chromosome"/>
</dbReference>
<dbReference type="InterPro" id="IPR029056">
    <property type="entry name" value="Ribokinase-like"/>
</dbReference>
<name>A0A7D6VJ64_9NOCA</name>
<proteinExistence type="predicted"/>
<protein>
    <submittedName>
        <fullName evidence="2">Sugar kinase</fullName>
    </submittedName>
</protein>
<evidence type="ECO:0000313" key="2">
    <source>
        <dbReference type="EMBL" id="QLY34097.1"/>
    </source>
</evidence>
<feature type="domain" description="Carbohydrate kinase PfkB" evidence="1">
    <location>
        <begin position="9"/>
        <end position="284"/>
    </location>
</feature>
<keyword evidence="2" id="KW-0418">Kinase</keyword>
<keyword evidence="2" id="KW-0808">Transferase</keyword>
<dbReference type="GO" id="GO:0016301">
    <property type="term" value="F:kinase activity"/>
    <property type="evidence" value="ECO:0007669"/>
    <property type="project" value="UniProtKB-KW"/>
</dbReference>
<gene>
    <name evidence="2" type="ORF">H0264_03360</name>
</gene>